<evidence type="ECO:0000256" key="1">
    <source>
        <dbReference type="SAM" id="Phobius"/>
    </source>
</evidence>
<dbReference type="AlphaFoldDB" id="A0AAD7BB22"/>
<protein>
    <recommendedName>
        <fullName evidence="4">Transmembrane protein</fullName>
    </recommendedName>
</protein>
<proteinExistence type="predicted"/>
<reference evidence="2" key="1">
    <citation type="submission" date="2023-03" db="EMBL/GenBank/DDBJ databases">
        <title>Massive genome expansion in bonnet fungi (Mycena s.s.) driven by repeated elements and novel gene families across ecological guilds.</title>
        <authorList>
            <consortium name="Lawrence Berkeley National Laboratory"/>
            <person name="Harder C.B."/>
            <person name="Miyauchi S."/>
            <person name="Viragh M."/>
            <person name="Kuo A."/>
            <person name="Thoen E."/>
            <person name="Andreopoulos B."/>
            <person name="Lu D."/>
            <person name="Skrede I."/>
            <person name="Drula E."/>
            <person name="Henrissat B."/>
            <person name="Morin E."/>
            <person name="Kohler A."/>
            <person name="Barry K."/>
            <person name="LaButti K."/>
            <person name="Morin E."/>
            <person name="Salamov A."/>
            <person name="Lipzen A."/>
            <person name="Mereny Z."/>
            <person name="Hegedus B."/>
            <person name="Baldrian P."/>
            <person name="Stursova M."/>
            <person name="Weitz H."/>
            <person name="Taylor A."/>
            <person name="Grigoriev I.V."/>
            <person name="Nagy L.G."/>
            <person name="Martin F."/>
            <person name="Kauserud H."/>
        </authorList>
    </citation>
    <scope>NUCLEOTIDE SEQUENCE</scope>
    <source>
        <strain evidence="2">9284</strain>
    </source>
</reference>
<sequence length="237" mass="25548">MASASASPQCNPGSPSCGLQTTTLYLYGFLAGVLVLSTLGIALVTRTRFFTRRREREMHRLMAAARLARGEDEVKSKPQIFDAHLGPAPASAAEAHDWEAIVPLSLAYTSLPESATKEKPASPPAQSISTMSVSPLSQIHPSPFFPRWRAGRRRREFYVPQQTTAENQVPSPEAETAPFQGRACAGYLIAMPVEPNHSRPELALPQVELGVTEMPVPQMVVDGSVSVGGRGLGEETV</sequence>
<feature type="transmembrane region" description="Helical" evidence="1">
    <location>
        <begin position="24"/>
        <end position="44"/>
    </location>
</feature>
<gene>
    <name evidence="2" type="ORF">FB45DRAFT_1064146</name>
</gene>
<accession>A0AAD7BB22</accession>
<name>A0AAD7BB22_9AGAR</name>
<evidence type="ECO:0008006" key="4">
    <source>
        <dbReference type="Google" id="ProtNLM"/>
    </source>
</evidence>
<keyword evidence="1" id="KW-0472">Membrane</keyword>
<keyword evidence="1" id="KW-1133">Transmembrane helix</keyword>
<dbReference type="Proteomes" id="UP001221142">
    <property type="component" value="Unassembled WGS sequence"/>
</dbReference>
<evidence type="ECO:0000313" key="3">
    <source>
        <dbReference type="Proteomes" id="UP001221142"/>
    </source>
</evidence>
<dbReference type="EMBL" id="JARKIF010000023">
    <property type="protein sequence ID" value="KAJ7615962.1"/>
    <property type="molecule type" value="Genomic_DNA"/>
</dbReference>
<keyword evidence="1" id="KW-0812">Transmembrane</keyword>
<comment type="caution">
    <text evidence="2">The sequence shown here is derived from an EMBL/GenBank/DDBJ whole genome shotgun (WGS) entry which is preliminary data.</text>
</comment>
<organism evidence="2 3">
    <name type="scientific">Roridomyces roridus</name>
    <dbReference type="NCBI Taxonomy" id="1738132"/>
    <lineage>
        <taxon>Eukaryota</taxon>
        <taxon>Fungi</taxon>
        <taxon>Dikarya</taxon>
        <taxon>Basidiomycota</taxon>
        <taxon>Agaricomycotina</taxon>
        <taxon>Agaricomycetes</taxon>
        <taxon>Agaricomycetidae</taxon>
        <taxon>Agaricales</taxon>
        <taxon>Marasmiineae</taxon>
        <taxon>Mycenaceae</taxon>
        <taxon>Roridomyces</taxon>
    </lineage>
</organism>
<evidence type="ECO:0000313" key="2">
    <source>
        <dbReference type="EMBL" id="KAJ7615962.1"/>
    </source>
</evidence>
<keyword evidence="3" id="KW-1185">Reference proteome</keyword>